<dbReference type="AlphaFoldDB" id="A0A371I1V9"/>
<evidence type="ECO:0000313" key="1">
    <source>
        <dbReference type="EMBL" id="RDY09032.1"/>
    </source>
</evidence>
<proteinExistence type="predicted"/>
<accession>A0A371I1V9</accession>
<name>A0A371I1V9_MUCPR</name>
<dbReference type="STRING" id="157652.A0A371I1V9"/>
<reference evidence="1" key="1">
    <citation type="submission" date="2018-05" db="EMBL/GenBank/DDBJ databases">
        <title>Draft genome of Mucuna pruriens seed.</title>
        <authorList>
            <person name="Nnadi N.E."/>
            <person name="Vos R."/>
            <person name="Hasami M.H."/>
            <person name="Devisetty U.K."/>
            <person name="Aguiy J.C."/>
        </authorList>
    </citation>
    <scope>NUCLEOTIDE SEQUENCE [LARGE SCALE GENOMIC DNA]</scope>
    <source>
        <strain evidence="1">JCA_2017</strain>
    </source>
</reference>
<keyword evidence="2" id="KW-1185">Reference proteome</keyword>
<sequence>MENAMEMSMIQKNKTWELVDKPEDRKVIGVKWVFKTKLNEDCSKKQEIVAQSTAEAKFIAATGAVNQALWLKKILCDLHMQQKNKTEFFATIAIANNPVCHGKTKHFDIKLYFLRKMQQNQLTDMFTKSLPISKFELLRQKIGCYCD</sequence>
<evidence type="ECO:0000313" key="2">
    <source>
        <dbReference type="Proteomes" id="UP000257109"/>
    </source>
</evidence>
<gene>
    <name evidence="1" type="primary">GIP</name>
    <name evidence="1" type="ORF">CR513_06678</name>
</gene>
<dbReference type="Proteomes" id="UP000257109">
    <property type="component" value="Unassembled WGS sequence"/>
</dbReference>
<dbReference type="CDD" id="cd09272">
    <property type="entry name" value="RNase_HI_RT_Ty1"/>
    <property type="match status" value="1"/>
</dbReference>
<dbReference type="OrthoDB" id="1301235at2759"/>
<dbReference type="PANTHER" id="PTHR11439">
    <property type="entry name" value="GAG-POL-RELATED RETROTRANSPOSON"/>
    <property type="match status" value="1"/>
</dbReference>
<protein>
    <submittedName>
        <fullName evidence="1">Copia protein</fullName>
    </submittedName>
</protein>
<organism evidence="1 2">
    <name type="scientific">Mucuna pruriens</name>
    <name type="common">Velvet bean</name>
    <name type="synonym">Dolichos pruriens</name>
    <dbReference type="NCBI Taxonomy" id="157652"/>
    <lineage>
        <taxon>Eukaryota</taxon>
        <taxon>Viridiplantae</taxon>
        <taxon>Streptophyta</taxon>
        <taxon>Embryophyta</taxon>
        <taxon>Tracheophyta</taxon>
        <taxon>Spermatophyta</taxon>
        <taxon>Magnoliopsida</taxon>
        <taxon>eudicotyledons</taxon>
        <taxon>Gunneridae</taxon>
        <taxon>Pentapetalae</taxon>
        <taxon>rosids</taxon>
        <taxon>fabids</taxon>
        <taxon>Fabales</taxon>
        <taxon>Fabaceae</taxon>
        <taxon>Papilionoideae</taxon>
        <taxon>50 kb inversion clade</taxon>
        <taxon>NPAAA clade</taxon>
        <taxon>indigoferoid/millettioid clade</taxon>
        <taxon>Phaseoleae</taxon>
        <taxon>Mucuna</taxon>
    </lineage>
</organism>
<comment type="caution">
    <text evidence="1">The sequence shown here is derived from an EMBL/GenBank/DDBJ whole genome shotgun (WGS) entry which is preliminary data.</text>
</comment>
<dbReference type="EMBL" id="QJKJ01001142">
    <property type="protein sequence ID" value="RDY09032.1"/>
    <property type="molecule type" value="Genomic_DNA"/>
</dbReference>
<dbReference type="PANTHER" id="PTHR11439:SF503">
    <property type="entry name" value="CYSTEINE-RICH RLK (RECEPTOR-LIKE PROTEIN KINASE) 8"/>
    <property type="match status" value="1"/>
</dbReference>
<feature type="non-terminal residue" evidence="1">
    <location>
        <position position="1"/>
    </location>
</feature>